<accession>A0A1Y3GA79</accession>
<keyword evidence="4" id="KW-1133">Transmembrane helix</keyword>
<protein>
    <submittedName>
        <fullName evidence="7">Secreted protein with PKD repeat domain</fullName>
    </submittedName>
</protein>
<gene>
    <name evidence="7" type="ORF">AMET1_1264</name>
</gene>
<keyword evidence="8" id="KW-1185">Reference proteome</keyword>
<dbReference type="GO" id="GO:0005261">
    <property type="term" value="F:monoatomic cation channel activity"/>
    <property type="evidence" value="ECO:0007669"/>
    <property type="project" value="TreeGrafter"/>
</dbReference>
<evidence type="ECO:0000256" key="2">
    <source>
        <dbReference type="ARBA" id="ARBA00022692"/>
    </source>
</evidence>
<dbReference type="Gene3D" id="2.60.40.10">
    <property type="entry name" value="Immunoglobulins"/>
    <property type="match status" value="2"/>
</dbReference>
<organism evidence="7 8">
    <name type="scientific">Methanonatronarchaeum thermophilum</name>
    <dbReference type="NCBI Taxonomy" id="1927129"/>
    <lineage>
        <taxon>Archaea</taxon>
        <taxon>Methanobacteriati</taxon>
        <taxon>Methanobacteriota</taxon>
        <taxon>Methanonatronarchaeia</taxon>
        <taxon>Methanonatronarchaeales</taxon>
        <taxon>Methanonatronarchaeaceae</taxon>
        <taxon>Methanonatronarchaeum</taxon>
    </lineage>
</organism>
<dbReference type="PANTHER" id="PTHR46730:SF1">
    <property type="entry name" value="PLAT DOMAIN-CONTAINING PROTEIN"/>
    <property type="match status" value="1"/>
</dbReference>
<dbReference type="EMBL" id="MRZU01000004">
    <property type="protein sequence ID" value="OUJ18351.1"/>
    <property type="molecule type" value="Genomic_DNA"/>
</dbReference>
<reference evidence="7 8" key="1">
    <citation type="submission" date="2016-12" db="EMBL/GenBank/DDBJ databases">
        <title>Discovery of methanogenic haloarchaea.</title>
        <authorList>
            <person name="Sorokin D.Y."/>
            <person name="Makarova K.S."/>
            <person name="Abbas B."/>
            <person name="Ferrer M."/>
            <person name="Golyshin P.N."/>
        </authorList>
    </citation>
    <scope>NUCLEOTIDE SEQUENCE [LARGE SCALE GENOMIC DNA]</scope>
    <source>
        <strain evidence="7">AMET1</strain>
    </source>
</reference>
<evidence type="ECO:0000313" key="7">
    <source>
        <dbReference type="EMBL" id="OUJ18351.1"/>
    </source>
</evidence>
<dbReference type="InterPro" id="IPR013783">
    <property type="entry name" value="Ig-like_fold"/>
</dbReference>
<sequence>METVGKSFASELGSDSFVSFAKKTVSDIPGVEFVEADSEYGFNYPYFIYIPDEIRSGEPPILVEPNNTGTSTDDFEEHIEGAELQLREGTGTRQISDELDIPLIVPVFPRPRSEPVDWEHYTHALDVETLEISSGKLERIDLQLLSMVEHSKENLLSDRPVSFSDKIILNGFSASGNFVDRFAVLHPESVLSVTAGGLNGMALLPKAEMDGHELPYHVGISDIESLIGKSFDPDELDRVNQYLYMGSEDDNDTIGYGDAWTEDGLEETALEVYGEDIIGERFPKCQEAYEEVGIEAQFKIYEGVGHSPREARDDIVEFHRRSIEGDDVSEFGEKLGTHPEFEINKEKLDTGETLELDASKSKTNPGEIIKYTWDFGDGETAVGKTTQHTYTEPGTYEITLKAITEIGATDTISKNIEVETSEEDINADFKIDPENPMEGEQIELNADDSKSPEEINAYTWDFGDGETAVGKTTQHTYNEAGEYQIKLEIHTEKGRQATKTKQIEIQETTTEETPGLKTISALSGLAGSAYLLNKQKQKQQEKDPD</sequence>
<comment type="subcellular location">
    <subcellularLocation>
        <location evidence="1">Membrane</location>
        <topology evidence="1">Multi-pass membrane protein</topology>
    </subcellularLocation>
</comment>
<evidence type="ECO:0000256" key="5">
    <source>
        <dbReference type="ARBA" id="ARBA00023136"/>
    </source>
</evidence>
<evidence type="ECO:0000313" key="8">
    <source>
        <dbReference type="Proteomes" id="UP000195137"/>
    </source>
</evidence>
<keyword evidence="3" id="KW-0677">Repeat</keyword>
<dbReference type="SUPFAM" id="SSF49299">
    <property type="entry name" value="PKD domain"/>
    <property type="match status" value="2"/>
</dbReference>
<dbReference type="PROSITE" id="PS50093">
    <property type="entry name" value="PKD"/>
    <property type="match status" value="2"/>
</dbReference>
<dbReference type="Gene3D" id="3.40.50.1820">
    <property type="entry name" value="alpha/beta hydrolase"/>
    <property type="match status" value="1"/>
</dbReference>
<evidence type="ECO:0000256" key="3">
    <source>
        <dbReference type="ARBA" id="ARBA00022737"/>
    </source>
</evidence>
<keyword evidence="2" id="KW-0812">Transmembrane</keyword>
<dbReference type="SMART" id="SM00089">
    <property type="entry name" value="PKD"/>
    <property type="match status" value="2"/>
</dbReference>
<dbReference type="Pfam" id="PF18911">
    <property type="entry name" value="PKD_4"/>
    <property type="match status" value="2"/>
</dbReference>
<dbReference type="GO" id="GO:0005886">
    <property type="term" value="C:plasma membrane"/>
    <property type="evidence" value="ECO:0007669"/>
    <property type="project" value="TreeGrafter"/>
</dbReference>
<dbReference type="InterPro" id="IPR022409">
    <property type="entry name" value="PKD/Chitinase_dom"/>
</dbReference>
<feature type="domain" description="PKD" evidence="6">
    <location>
        <begin position="439"/>
        <end position="512"/>
    </location>
</feature>
<dbReference type="SUPFAM" id="SSF53474">
    <property type="entry name" value="alpha/beta-Hydrolases"/>
    <property type="match status" value="1"/>
</dbReference>
<dbReference type="Proteomes" id="UP000195137">
    <property type="component" value="Unassembled WGS sequence"/>
</dbReference>
<dbReference type="CDD" id="cd00146">
    <property type="entry name" value="PKD"/>
    <property type="match status" value="2"/>
</dbReference>
<dbReference type="PANTHER" id="PTHR46730">
    <property type="entry name" value="POLYCYSTIN-1"/>
    <property type="match status" value="1"/>
</dbReference>
<dbReference type="GO" id="GO:0006816">
    <property type="term" value="P:calcium ion transport"/>
    <property type="evidence" value="ECO:0007669"/>
    <property type="project" value="TreeGrafter"/>
</dbReference>
<evidence type="ECO:0000259" key="6">
    <source>
        <dbReference type="PROSITE" id="PS50093"/>
    </source>
</evidence>
<feature type="domain" description="PKD" evidence="6">
    <location>
        <begin position="364"/>
        <end position="425"/>
    </location>
</feature>
<evidence type="ECO:0000256" key="4">
    <source>
        <dbReference type="ARBA" id="ARBA00022989"/>
    </source>
</evidence>
<comment type="caution">
    <text evidence="7">The sequence shown here is derived from an EMBL/GenBank/DDBJ whole genome shotgun (WGS) entry which is preliminary data.</text>
</comment>
<dbReference type="InterPro" id="IPR035986">
    <property type="entry name" value="PKD_dom_sf"/>
</dbReference>
<name>A0A1Y3GA79_9EURY</name>
<dbReference type="InterPro" id="IPR029058">
    <property type="entry name" value="AB_hydrolase_fold"/>
</dbReference>
<evidence type="ECO:0000256" key="1">
    <source>
        <dbReference type="ARBA" id="ARBA00004141"/>
    </source>
</evidence>
<dbReference type="InterPro" id="IPR000601">
    <property type="entry name" value="PKD_dom"/>
</dbReference>
<proteinExistence type="predicted"/>
<dbReference type="AlphaFoldDB" id="A0A1Y3GA79"/>
<keyword evidence="5" id="KW-0472">Membrane</keyword>